<protein>
    <submittedName>
        <fullName evidence="2">Uncharacterized protein</fullName>
    </submittedName>
</protein>
<name>A0A835WCG9_CHLIN</name>
<evidence type="ECO:0000256" key="1">
    <source>
        <dbReference type="SAM" id="MobiDB-lite"/>
    </source>
</evidence>
<feature type="region of interest" description="Disordered" evidence="1">
    <location>
        <begin position="214"/>
        <end position="284"/>
    </location>
</feature>
<dbReference type="EMBL" id="JAEHOC010000002">
    <property type="protein sequence ID" value="KAG2444857.1"/>
    <property type="molecule type" value="Genomic_DNA"/>
</dbReference>
<keyword evidence="3" id="KW-1185">Reference proteome</keyword>
<dbReference type="OrthoDB" id="10410923at2759"/>
<reference evidence="2" key="1">
    <citation type="journal article" date="2020" name="bioRxiv">
        <title>Comparative genomics of Chlamydomonas.</title>
        <authorList>
            <person name="Craig R.J."/>
            <person name="Hasan A.R."/>
            <person name="Ness R.W."/>
            <person name="Keightley P.D."/>
        </authorList>
    </citation>
    <scope>NUCLEOTIDE SEQUENCE</scope>
    <source>
        <strain evidence="2">SAG 7.73</strain>
    </source>
</reference>
<feature type="compositionally biased region" description="Low complexity" evidence="1">
    <location>
        <begin position="254"/>
        <end position="268"/>
    </location>
</feature>
<dbReference type="Proteomes" id="UP000650467">
    <property type="component" value="Unassembled WGS sequence"/>
</dbReference>
<organism evidence="2 3">
    <name type="scientific">Chlamydomonas incerta</name>
    <dbReference type="NCBI Taxonomy" id="51695"/>
    <lineage>
        <taxon>Eukaryota</taxon>
        <taxon>Viridiplantae</taxon>
        <taxon>Chlorophyta</taxon>
        <taxon>core chlorophytes</taxon>
        <taxon>Chlorophyceae</taxon>
        <taxon>CS clade</taxon>
        <taxon>Chlamydomonadales</taxon>
        <taxon>Chlamydomonadaceae</taxon>
        <taxon>Chlamydomonas</taxon>
    </lineage>
</organism>
<accession>A0A835WCG9</accession>
<sequence>MAPPFNVTPDADTLVIQPGQVCNFTACPRPDQPACALVAAGANNDNLWRSDKYREPTEPVPFCNVLFSPLRTTAWVMSSFGYVQSHVNFFDSSYNSEEWEAFTLFNTEYIPQGSFLGQRRRREAQEQAPEPDAGLIYGALALVLTSAGNVDLVWPNGTTATSVNTMWGCHFPEYGGEQNAPFYLRTPETHGFDYYAPATLELFNKAGEIVWRTPCSRPPTAPPRPPVHPTRPPQPPRLPSEPPSPPKPPPPAPAASVPSSAPVTARAAQLSSAPAPGPPGTHVAAQSPDAVLIITPGQVCDQQCWRDYGDPSCALVIDPSLWTGSEFCHFINDPTLAVRYRLEPWGTFSRWVLGTWNDTRGFPSGFVHTDFFPTDRWSTNKTSGIVKLQSFDNSSLTEQTSESNTPGAILGANALVLESSGGFHFTYPDGSTLPGSAAIGC</sequence>
<comment type="caution">
    <text evidence="2">The sequence shown here is derived from an EMBL/GenBank/DDBJ whole genome shotgun (WGS) entry which is preliminary data.</text>
</comment>
<proteinExistence type="predicted"/>
<gene>
    <name evidence="2" type="ORF">HXX76_001598</name>
</gene>
<evidence type="ECO:0000313" key="2">
    <source>
        <dbReference type="EMBL" id="KAG2444857.1"/>
    </source>
</evidence>
<evidence type="ECO:0000313" key="3">
    <source>
        <dbReference type="Proteomes" id="UP000650467"/>
    </source>
</evidence>
<feature type="compositionally biased region" description="Pro residues" evidence="1">
    <location>
        <begin position="216"/>
        <end position="253"/>
    </location>
</feature>
<dbReference type="AlphaFoldDB" id="A0A835WCG9"/>